<dbReference type="Pfam" id="PF03621">
    <property type="entry name" value="MbtH"/>
    <property type="match status" value="1"/>
</dbReference>
<dbReference type="EMBL" id="JBHUDX010000062">
    <property type="protein sequence ID" value="MFD1660858.1"/>
    <property type="molecule type" value="Genomic_DNA"/>
</dbReference>
<name>A0ABW4IVE3_9ACTN</name>
<sequence>MRTSPAVRSEESEYVVVINHERQYSIWPQTDHNPPAEWCTIGESRTRHESSRAPL</sequence>
<dbReference type="Proteomes" id="UP001597261">
    <property type="component" value="Unassembled WGS sequence"/>
</dbReference>
<dbReference type="InterPro" id="IPR038020">
    <property type="entry name" value="MbtH-like_sf"/>
</dbReference>
<evidence type="ECO:0000259" key="1">
    <source>
        <dbReference type="Pfam" id="PF03621"/>
    </source>
</evidence>
<dbReference type="RefSeq" id="WP_381085674.1">
    <property type="nucleotide sequence ID" value="NZ_JBHUDX010000062.1"/>
</dbReference>
<comment type="caution">
    <text evidence="2">The sequence shown here is derived from an EMBL/GenBank/DDBJ whole genome shotgun (WGS) entry which is preliminary data.</text>
</comment>
<organism evidence="2 3">
    <name type="scientific">Streptomyces caeni</name>
    <dbReference type="NCBI Taxonomy" id="2307231"/>
    <lineage>
        <taxon>Bacteria</taxon>
        <taxon>Bacillati</taxon>
        <taxon>Actinomycetota</taxon>
        <taxon>Actinomycetes</taxon>
        <taxon>Kitasatosporales</taxon>
        <taxon>Streptomycetaceae</taxon>
        <taxon>Streptomyces</taxon>
    </lineage>
</organism>
<evidence type="ECO:0000313" key="2">
    <source>
        <dbReference type="EMBL" id="MFD1660858.1"/>
    </source>
</evidence>
<accession>A0ABW4IVE3</accession>
<dbReference type="SUPFAM" id="SSF160582">
    <property type="entry name" value="MbtH-like"/>
    <property type="match status" value="1"/>
</dbReference>
<protein>
    <submittedName>
        <fullName evidence="2">MbtH family NRPS accessory protein</fullName>
    </submittedName>
</protein>
<dbReference type="InterPro" id="IPR005153">
    <property type="entry name" value="MbtH-like_dom"/>
</dbReference>
<evidence type="ECO:0000313" key="3">
    <source>
        <dbReference type="Proteomes" id="UP001597261"/>
    </source>
</evidence>
<proteinExistence type="predicted"/>
<feature type="domain" description="MbtH-like" evidence="1">
    <location>
        <begin position="9"/>
        <end position="49"/>
    </location>
</feature>
<keyword evidence="3" id="KW-1185">Reference proteome</keyword>
<gene>
    <name evidence="2" type="ORF">ACFSL4_22300</name>
</gene>
<reference evidence="3" key="1">
    <citation type="journal article" date="2019" name="Int. J. Syst. Evol. Microbiol.">
        <title>The Global Catalogue of Microorganisms (GCM) 10K type strain sequencing project: providing services to taxonomists for standard genome sequencing and annotation.</title>
        <authorList>
            <consortium name="The Broad Institute Genomics Platform"/>
            <consortium name="The Broad Institute Genome Sequencing Center for Infectious Disease"/>
            <person name="Wu L."/>
            <person name="Ma J."/>
        </authorList>
    </citation>
    <scope>NUCLEOTIDE SEQUENCE [LARGE SCALE GENOMIC DNA]</scope>
    <source>
        <strain evidence="3">CGMCC 1.12470</strain>
    </source>
</reference>
<dbReference type="Gene3D" id="3.90.820.10">
    <property type="entry name" value="Structural Genomics, Unknown Function 30-nov-00 1gh9 Mol_id"/>
    <property type="match status" value="1"/>
</dbReference>